<keyword evidence="1" id="KW-0812">Transmembrane</keyword>
<accession>A0A915SYG3</accession>
<keyword evidence="3" id="KW-1185">Reference proteome</keyword>
<dbReference type="RefSeq" id="WP_258393096.1">
    <property type="nucleotide sequence ID" value="NZ_AP019769.1"/>
</dbReference>
<dbReference type="GeneID" id="74568583"/>
<reference evidence="3" key="1">
    <citation type="journal article" date="2022" name="Int. J. Syst. Evol. Microbiol.">
        <title>Nanobdella aerobiophila gen. nov., sp. nov., a thermoacidophilic, obligate ectosymbiotic archaeon, and proposal of Nanobdellaceae fam. nov., Nanobdellales ord. nov. and Nanobdellia class. nov.</title>
        <authorList>
            <person name="Kato S."/>
            <person name="Ogasawara A."/>
            <person name="Itoh T."/>
            <person name="Sakai H.D."/>
            <person name="Shimizu M."/>
            <person name="Yuki M."/>
            <person name="Kaneko M."/>
            <person name="Takashina T."/>
            <person name="Ohkuma M."/>
        </authorList>
    </citation>
    <scope>NUCLEOTIDE SEQUENCE [LARGE SCALE GENOMIC DNA]</scope>
    <source>
        <strain evidence="3">MJ1</strain>
    </source>
</reference>
<dbReference type="Proteomes" id="UP001055553">
    <property type="component" value="Chromosome"/>
</dbReference>
<protein>
    <submittedName>
        <fullName evidence="2">Uncharacterized protein</fullName>
    </submittedName>
</protein>
<keyword evidence="1" id="KW-0472">Membrane</keyword>
<evidence type="ECO:0000313" key="2">
    <source>
        <dbReference type="EMBL" id="BBL45785.1"/>
    </source>
</evidence>
<dbReference type="EMBL" id="AP019769">
    <property type="protein sequence ID" value="BBL45785.1"/>
    <property type="molecule type" value="Genomic_DNA"/>
</dbReference>
<sequence>MKGVSLWVEFLIYTSFAIAILSFVLYYVHLSIANNQSEINLRYTVSLLSNLNYEIYQIGSCYSCTYEFQEQIPSNLIINIYPGYINAIYYSNINYSIYVPSYINLNVTNISINDFLYNFSINTLPFNISGNEYSISGNNICLLLNKTVYGFFIDRC</sequence>
<keyword evidence="1" id="KW-1133">Transmembrane helix</keyword>
<proteinExistence type="predicted"/>
<gene>
    <name evidence="2" type="ORF">MJ1_0640</name>
</gene>
<feature type="transmembrane region" description="Helical" evidence="1">
    <location>
        <begin position="6"/>
        <end position="28"/>
    </location>
</feature>
<name>A0A915SYG3_9ARCH</name>
<evidence type="ECO:0000256" key="1">
    <source>
        <dbReference type="SAM" id="Phobius"/>
    </source>
</evidence>
<dbReference type="KEGG" id="naer:MJ1_0640"/>
<organism evidence="2 3">
    <name type="scientific">Nanobdella aerobiophila</name>
    <dbReference type="NCBI Taxonomy" id="2586965"/>
    <lineage>
        <taxon>Archaea</taxon>
        <taxon>Nanobdellota</taxon>
        <taxon>Nanobdellia</taxon>
        <taxon>Nanobdellales</taxon>
        <taxon>Nanobdellaceae</taxon>
        <taxon>Nanobdella</taxon>
    </lineage>
</organism>
<evidence type="ECO:0000313" key="3">
    <source>
        <dbReference type="Proteomes" id="UP001055553"/>
    </source>
</evidence>
<dbReference type="AlphaFoldDB" id="A0A915SYG3"/>